<name>A0A4Q0M6B6_9HYPH</name>
<dbReference type="EMBL" id="RYFI01000025">
    <property type="protein sequence ID" value="RXF68524.1"/>
    <property type="molecule type" value="Genomic_DNA"/>
</dbReference>
<dbReference type="Proteomes" id="UP000289708">
    <property type="component" value="Unassembled WGS sequence"/>
</dbReference>
<keyword evidence="1" id="KW-1133">Transmembrane helix</keyword>
<dbReference type="CDD" id="cd12914">
    <property type="entry name" value="PDC1_DGC_like"/>
    <property type="match status" value="1"/>
</dbReference>
<dbReference type="PROSITE" id="PS50883">
    <property type="entry name" value="EAL"/>
    <property type="match status" value="1"/>
</dbReference>
<dbReference type="CDD" id="cd01948">
    <property type="entry name" value="EAL"/>
    <property type="match status" value="1"/>
</dbReference>
<dbReference type="AlphaFoldDB" id="A0A4Q0M6B6"/>
<dbReference type="CDD" id="cd01949">
    <property type="entry name" value="GGDEF"/>
    <property type="match status" value="1"/>
</dbReference>
<dbReference type="NCBIfam" id="TIGR00254">
    <property type="entry name" value="GGDEF"/>
    <property type="match status" value="1"/>
</dbReference>
<protein>
    <submittedName>
        <fullName evidence="4">EAL domain-containing protein</fullName>
    </submittedName>
</protein>
<proteinExistence type="predicted"/>
<keyword evidence="1" id="KW-0812">Transmembrane</keyword>
<dbReference type="Gene3D" id="3.30.450.20">
    <property type="entry name" value="PAS domain"/>
    <property type="match status" value="2"/>
</dbReference>
<feature type="domain" description="EAL" evidence="2">
    <location>
        <begin position="506"/>
        <end position="755"/>
    </location>
</feature>
<dbReference type="InterPro" id="IPR001633">
    <property type="entry name" value="EAL_dom"/>
</dbReference>
<evidence type="ECO:0000313" key="5">
    <source>
        <dbReference type="Proteomes" id="UP000289708"/>
    </source>
</evidence>
<dbReference type="SUPFAM" id="SSF55073">
    <property type="entry name" value="Nucleotide cyclase"/>
    <property type="match status" value="1"/>
</dbReference>
<dbReference type="Pfam" id="PF00563">
    <property type="entry name" value="EAL"/>
    <property type="match status" value="1"/>
</dbReference>
<dbReference type="Gene3D" id="3.30.70.270">
    <property type="match status" value="1"/>
</dbReference>
<dbReference type="OrthoDB" id="9814202at2"/>
<evidence type="ECO:0000259" key="3">
    <source>
        <dbReference type="PROSITE" id="PS50887"/>
    </source>
</evidence>
<dbReference type="InterPro" id="IPR043128">
    <property type="entry name" value="Rev_trsase/Diguanyl_cyclase"/>
</dbReference>
<keyword evidence="5" id="KW-1185">Reference proteome</keyword>
<organism evidence="4 5">
    <name type="scientific">Hansschlegelia zhihuaiae</name>
    <dbReference type="NCBI Taxonomy" id="405005"/>
    <lineage>
        <taxon>Bacteria</taxon>
        <taxon>Pseudomonadati</taxon>
        <taxon>Pseudomonadota</taxon>
        <taxon>Alphaproteobacteria</taxon>
        <taxon>Hyphomicrobiales</taxon>
        <taxon>Methylopilaceae</taxon>
        <taxon>Hansschlegelia</taxon>
    </lineage>
</organism>
<dbReference type="PANTHER" id="PTHR44757">
    <property type="entry name" value="DIGUANYLATE CYCLASE DGCP"/>
    <property type="match status" value="1"/>
</dbReference>
<sequence length="769" mass="82876">MRIAEASFGGVRSRSVVALGLAMAMSVTVLSAGLIVWRYGEVIEQSKSDLSNVAALLATQSTHAFQAIDVTQTQLIDALGAAGIRSAEDVRVRGGDRQLHDELKQLVRSIDILDAMSIIDAGGRLVNFSRGWPIPDVTVSDRDYFKALSAPGGSTYWSKPVRNRGNGEWTVYRARRLPGADGRFVGLVLGMVSVSKLEQHYASIALPVGSSIALYRDDGALLVRNPTASRDDALASPRVAEIARELTTRGGGAVFDEAGKNSVDLITAVAKLSDYPLVIAASSPRDAVLRGWRREAAAIGTLAILLDLTIALAGLLGLRQLHASDQAFRAEQHSARHDVLTGLPNRTYLKQRLDETFLRTSSSSSFALLLIDLDGFKEVNASFGHAAGDELLKIVAGRFRGVLGSCDFLARLGGDEFAVVHVRGEGALDVLALAEELRQSLSAPVRLQEAQVQVSCSVGAATARKDGAEAAQLLAHADLALFRAKESGRNAVREYSDDMGADRKERLSLLRDLRAAADASELMAFFQPIVDLRTREIMGFEALLRWRHATRGFVSPGQFIPLAEESGLISRIGAWVLNEACQRAAGWPGEFKVAVNLSPAQLRIQDVFSQIYSALQNSGLPASRLVLEITESVQLDQTHAGQTLRALRDLGVGVSLDDFGTGYASLSYLRSFPFDAIKIDQSFVRDIHRSEESQIIVQTVLAMAGRLGMSVVAEGVETFEQLETLIAEGCAKGQGHLFGAPMPAAEVAGFVAQWKYPTRGGRSRFTLVS</sequence>
<dbReference type="RefSeq" id="WP_128779173.1">
    <property type="nucleotide sequence ID" value="NZ_RYFI01000025.1"/>
</dbReference>
<reference evidence="4 5" key="1">
    <citation type="submission" date="2018-12" db="EMBL/GenBank/DDBJ databases">
        <title>bacterium Hansschlegelia zhihuaiae S113.</title>
        <authorList>
            <person name="He J."/>
        </authorList>
    </citation>
    <scope>NUCLEOTIDE SEQUENCE [LARGE SCALE GENOMIC DNA]</scope>
    <source>
        <strain evidence="4 5">S 113</strain>
    </source>
</reference>
<evidence type="ECO:0000313" key="4">
    <source>
        <dbReference type="EMBL" id="RXF68524.1"/>
    </source>
</evidence>
<dbReference type="CDD" id="cd12915">
    <property type="entry name" value="PDC2_DGC_like"/>
    <property type="match status" value="1"/>
</dbReference>
<keyword evidence="1" id="KW-0472">Membrane</keyword>
<dbReference type="SMART" id="SM00052">
    <property type="entry name" value="EAL"/>
    <property type="match status" value="1"/>
</dbReference>
<dbReference type="Gene3D" id="3.20.20.450">
    <property type="entry name" value="EAL domain"/>
    <property type="match status" value="1"/>
</dbReference>
<gene>
    <name evidence="4" type="ORF">EK403_19720</name>
</gene>
<dbReference type="InterPro" id="IPR052155">
    <property type="entry name" value="Biofilm_reg_signaling"/>
</dbReference>
<feature type="transmembrane region" description="Helical" evidence="1">
    <location>
        <begin position="296"/>
        <end position="318"/>
    </location>
</feature>
<feature type="transmembrane region" description="Helical" evidence="1">
    <location>
        <begin position="16"/>
        <end position="37"/>
    </location>
</feature>
<dbReference type="PANTHER" id="PTHR44757:SF2">
    <property type="entry name" value="BIOFILM ARCHITECTURE MAINTENANCE PROTEIN MBAA"/>
    <property type="match status" value="1"/>
</dbReference>
<feature type="domain" description="GGDEF" evidence="3">
    <location>
        <begin position="364"/>
        <end position="497"/>
    </location>
</feature>
<evidence type="ECO:0000259" key="2">
    <source>
        <dbReference type="PROSITE" id="PS50883"/>
    </source>
</evidence>
<dbReference type="InterPro" id="IPR000160">
    <property type="entry name" value="GGDEF_dom"/>
</dbReference>
<dbReference type="InterPro" id="IPR029787">
    <property type="entry name" value="Nucleotide_cyclase"/>
</dbReference>
<dbReference type="Pfam" id="PF00990">
    <property type="entry name" value="GGDEF"/>
    <property type="match status" value="1"/>
</dbReference>
<evidence type="ECO:0000256" key="1">
    <source>
        <dbReference type="SAM" id="Phobius"/>
    </source>
</evidence>
<dbReference type="InterPro" id="IPR035919">
    <property type="entry name" value="EAL_sf"/>
</dbReference>
<dbReference type="PROSITE" id="PS50887">
    <property type="entry name" value="GGDEF"/>
    <property type="match status" value="1"/>
</dbReference>
<comment type="caution">
    <text evidence="4">The sequence shown here is derived from an EMBL/GenBank/DDBJ whole genome shotgun (WGS) entry which is preliminary data.</text>
</comment>
<dbReference type="SMART" id="SM00267">
    <property type="entry name" value="GGDEF"/>
    <property type="match status" value="1"/>
</dbReference>
<dbReference type="SUPFAM" id="SSF141868">
    <property type="entry name" value="EAL domain-like"/>
    <property type="match status" value="1"/>
</dbReference>
<accession>A0A4Q0M6B6</accession>